<accession>A0A9P8CM88</accession>
<keyword evidence="3" id="KW-1185">Reference proteome</keyword>
<feature type="compositionally biased region" description="Low complexity" evidence="1">
    <location>
        <begin position="41"/>
        <end position="53"/>
    </location>
</feature>
<proteinExistence type="predicted"/>
<reference evidence="2" key="1">
    <citation type="journal article" date="2021" name="IMA Fungus">
        <title>Genomic characterization of three marine fungi, including Emericellopsis atlantica sp. nov. with signatures of a generalist lifestyle and marine biomass degradation.</title>
        <authorList>
            <person name="Hagestad O.C."/>
            <person name="Hou L."/>
            <person name="Andersen J.H."/>
            <person name="Hansen E.H."/>
            <person name="Altermark B."/>
            <person name="Li C."/>
            <person name="Kuhnert E."/>
            <person name="Cox R.J."/>
            <person name="Crous P.W."/>
            <person name="Spatafora J.W."/>
            <person name="Lail K."/>
            <person name="Amirebrahimi M."/>
            <person name="Lipzen A."/>
            <person name="Pangilinan J."/>
            <person name="Andreopoulos W."/>
            <person name="Hayes R.D."/>
            <person name="Ng V."/>
            <person name="Grigoriev I.V."/>
            <person name="Jackson S.A."/>
            <person name="Sutton T.D.S."/>
            <person name="Dobson A.D.W."/>
            <person name="Rama T."/>
        </authorList>
    </citation>
    <scope>NUCLEOTIDE SEQUENCE</scope>
    <source>
        <strain evidence="2">TS7</strain>
    </source>
</reference>
<feature type="compositionally biased region" description="Basic and acidic residues" evidence="1">
    <location>
        <begin position="17"/>
        <end position="34"/>
    </location>
</feature>
<evidence type="ECO:0000256" key="1">
    <source>
        <dbReference type="SAM" id="MobiDB-lite"/>
    </source>
</evidence>
<name>A0A9P8CM88_9HYPO</name>
<comment type="caution">
    <text evidence="2">The sequence shown here is derived from an EMBL/GenBank/DDBJ whole genome shotgun (WGS) entry which is preliminary data.</text>
</comment>
<sequence length="344" mass="37723">MGSKQDKRSFAAQTPDTGKDSSSRSSDPRKQSPHREKKSGKASSASVPTSSSSDRGLTFLFVITELVTTHIFTDSWGQPGPPDTSHAYLTEQERPSGVMRYDNGIVTAAADQCAWMRDDISRVGSINYMVDHEPRVAVTYSQGAVFSCNPLMPFAMVKTDPSVQETYYHGELSGQTEDHKWQPLRFFAPLGADRTPTGVSQAVFSSSLTAAHIGGVPRPFVAGRHASWLGKLVPTTYDSPLSNAPRSAGLGGELTILLALMTFTAPVEMDCISRAHTVFLNHNARWRYGKWLHNDKTGGWTRSVEERPRGVLVTVSLDPWNPQGSTREKLSNFEFFGSPAIREG</sequence>
<dbReference type="Proteomes" id="UP000887229">
    <property type="component" value="Unassembled WGS sequence"/>
</dbReference>
<organism evidence="2 3">
    <name type="scientific">Emericellopsis atlantica</name>
    <dbReference type="NCBI Taxonomy" id="2614577"/>
    <lineage>
        <taxon>Eukaryota</taxon>
        <taxon>Fungi</taxon>
        <taxon>Dikarya</taxon>
        <taxon>Ascomycota</taxon>
        <taxon>Pezizomycotina</taxon>
        <taxon>Sordariomycetes</taxon>
        <taxon>Hypocreomycetidae</taxon>
        <taxon>Hypocreales</taxon>
        <taxon>Bionectriaceae</taxon>
        <taxon>Emericellopsis</taxon>
    </lineage>
</organism>
<protein>
    <submittedName>
        <fullName evidence="2">Uncharacterized protein</fullName>
    </submittedName>
</protein>
<dbReference type="EMBL" id="MU251263">
    <property type="protein sequence ID" value="KAG9252193.1"/>
    <property type="molecule type" value="Genomic_DNA"/>
</dbReference>
<evidence type="ECO:0000313" key="3">
    <source>
        <dbReference type="Proteomes" id="UP000887229"/>
    </source>
</evidence>
<evidence type="ECO:0000313" key="2">
    <source>
        <dbReference type="EMBL" id="KAG9252193.1"/>
    </source>
</evidence>
<dbReference type="RefSeq" id="XP_046116117.1">
    <property type="nucleotide sequence ID" value="XM_046258358.1"/>
</dbReference>
<gene>
    <name evidence="2" type="ORF">F5Z01DRAFT_235523</name>
</gene>
<feature type="region of interest" description="Disordered" evidence="1">
    <location>
        <begin position="1"/>
        <end position="53"/>
    </location>
</feature>
<dbReference type="AlphaFoldDB" id="A0A9P8CM88"/>
<dbReference type="GeneID" id="70289261"/>
<dbReference type="OrthoDB" id="5243686at2759"/>